<dbReference type="InterPro" id="IPR001296">
    <property type="entry name" value="Glyco_trans_1"/>
</dbReference>
<dbReference type="EMBL" id="CP042435">
    <property type="protein sequence ID" value="QEC68019.1"/>
    <property type="molecule type" value="Genomic_DNA"/>
</dbReference>
<organism evidence="3 4">
    <name type="scientific">Panacibacter ginsenosidivorans</name>
    <dbReference type="NCBI Taxonomy" id="1813871"/>
    <lineage>
        <taxon>Bacteria</taxon>
        <taxon>Pseudomonadati</taxon>
        <taxon>Bacteroidota</taxon>
        <taxon>Chitinophagia</taxon>
        <taxon>Chitinophagales</taxon>
        <taxon>Chitinophagaceae</taxon>
        <taxon>Panacibacter</taxon>
    </lineage>
</organism>
<dbReference type="SUPFAM" id="SSF53756">
    <property type="entry name" value="UDP-Glycosyltransferase/glycogen phosphorylase"/>
    <property type="match status" value="1"/>
</dbReference>
<name>A0A5B8V9T8_9BACT</name>
<evidence type="ECO:0000313" key="3">
    <source>
        <dbReference type="EMBL" id="QEC68019.1"/>
    </source>
</evidence>
<gene>
    <name evidence="3" type="ORF">FRZ67_12155</name>
</gene>
<reference evidence="3 4" key="1">
    <citation type="journal article" date="2016" name="Int. J. Syst. Evol. Microbiol.">
        <title>Panacibacter ginsenosidivorans gen. nov., sp. nov., with ginsenoside converting activity isolated from soil of a ginseng field.</title>
        <authorList>
            <person name="Siddiqi M.Z."/>
            <person name="Muhammad Shafi S."/>
            <person name="Choi K.D."/>
            <person name="Im W.T."/>
        </authorList>
    </citation>
    <scope>NUCLEOTIDE SEQUENCE [LARGE SCALE GENOMIC DNA]</scope>
    <source>
        <strain evidence="3 4">Gsoil1550</strain>
    </source>
</reference>
<dbReference type="AlphaFoldDB" id="A0A5B8V9T8"/>
<dbReference type="GO" id="GO:0009103">
    <property type="term" value="P:lipopolysaccharide biosynthetic process"/>
    <property type="evidence" value="ECO:0007669"/>
    <property type="project" value="TreeGrafter"/>
</dbReference>
<keyword evidence="4" id="KW-1185">Reference proteome</keyword>
<dbReference type="GO" id="GO:0016757">
    <property type="term" value="F:glycosyltransferase activity"/>
    <property type="evidence" value="ECO:0007669"/>
    <property type="project" value="InterPro"/>
</dbReference>
<dbReference type="Proteomes" id="UP000321533">
    <property type="component" value="Chromosome"/>
</dbReference>
<feature type="domain" description="Glycosyl transferase family 1" evidence="2">
    <location>
        <begin position="215"/>
        <end position="345"/>
    </location>
</feature>
<evidence type="ECO:0000259" key="2">
    <source>
        <dbReference type="Pfam" id="PF00534"/>
    </source>
</evidence>
<evidence type="ECO:0000313" key="4">
    <source>
        <dbReference type="Proteomes" id="UP000321533"/>
    </source>
</evidence>
<dbReference type="OrthoDB" id="9801609at2"/>
<dbReference type="PANTHER" id="PTHR46401:SF2">
    <property type="entry name" value="GLYCOSYLTRANSFERASE WBBK-RELATED"/>
    <property type="match status" value="1"/>
</dbReference>
<dbReference type="Gene3D" id="3.40.50.2000">
    <property type="entry name" value="Glycogen Phosphorylase B"/>
    <property type="match status" value="1"/>
</dbReference>
<accession>A0A5B8V9T8</accession>
<keyword evidence="1 3" id="KW-0808">Transferase</keyword>
<dbReference type="KEGG" id="pgin:FRZ67_12155"/>
<dbReference type="RefSeq" id="WP_147189826.1">
    <property type="nucleotide sequence ID" value="NZ_CP042435.1"/>
</dbReference>
<dbReference type="PANTHER" id="PTHR46401">
    <property type="entry name" value="GLYCOSYLTRANSFERASE WBBK-RELATED"/>
    <property type="match status" value="1"/>
</dbReference>
<proteinExistence type="predicted"/>
<protein>
    <submittedName>
        <fullName evidence="3">Glycosyltransferase family 4 protein</fullName>
    </submittedName>
</protein>
<dbReference type="Pfam" id="PF00534">
    <property type="entry name" value="Glycos_transf_1"/>
    <property type="match status" value="1"/>
</dbReference>
<sequence>MSEQTHSAKQVIVISGVNLTEGGPLSILKDAANNFVTHFISGYILVLLVNKKSLLDDICFDPRVEIQEYKYPKRSWLLRLWFEYIHCWFISRKIKPFIWLALHDMTPNVKCANRIVYCHNPAPFYKPGLREILLEKSLLFFKLFYGLFYYININKNKFVIVQQEWIRREFEYRYKIKNTIVSYPNVQMDVDKSESVYSAGRSFCFLYPSLPRVFKNFEVLLAAAEILKKSKYNFEIILTFDGSENKYASMLRKKYAHLSCIKFTGIQKRNELINLYNIASCIVFASRMETWGLPISEAKLFNKPILVADLQYAHETVGDYDKACFFDAGDAVALASLMENAMNGSLQYHKPCYTKPLQPFVQSWKELYELILSDKSQGNIDAGYKLSTIYDA</sequence>
<evidence type="ECO:0000256" key="1">
    <source>
        <dbReference type="ARBA" id="ARBA00022679"/>
    </source>
</evidence>